<protein>
    <submittedName>
        <fullName evidence="1">Uncharacterized protein</fullName>
    </submittedName>
</protein>
<evidence type="ECO:0000313" key="1">
    <source>
        <dbReference type="EMBL" id="CAA0118119.1"/>
    </source>
</evidence>
<dbReference type="OrthoDB" id="5730031at2"/>
<dbReference type="Proteomes" id="UP000441399">
    <property type="component" value="Unassembled WGS sequence"/>
</dbReference>
<dbReference type="EMBL" id="CACSIO010000033">
    <property type="protein sequence ID" value="CAA0118119.1"/>
    <property type="molecule type" value="Genomic_DNA"/>
</dbReference>
<name>A0A5S9QHF1_9GAMM</name>
<gene>
    <name evidence="1" type="ORF">OPDIPICF_04828</name>
</gene>
<proteinExistence type="predicted"/>
<reference evidence="1 2" key="1">
    <citation type="submission" date="2019-11" db="EMBL/GenBank/DDBJ databases">
        <authorList>
            <person name="Holert J."/>
        </authorList>
    </citation>
    <scope>NUCLEOTIDE SEQUENCE [LARGE SCALE GENOMIC DNA]</scope>
    <source>
        <strain evidence="1">SB11_3</strain>
    </source>
</reference>
<sequence>MSNDDETAILIERLKESGLELGEPIKKVVEIAASIQEVWGAISKAGNLTSYHPFCKANPVHKWPNVGSCDEVVYYSGLIYQRDFIKWLEGVDYDLEIGPNPPSKSAKVSWRLAEKEENLTELSIAVTPYLRIGMSETKRVAYLKSVFGDVIASYLESVVKGVDAFATTGVDVQENQFGSHPMYSRARPE</sequence>
<accession>A0A5S9QHF1</accession>
<dbReference type="SUPFAM" id="SSF55961">
    <property type="entry name" value="Bet v1-like"/>
    <property type="match status" value="1"/>
</dbReference>
<keyword evidence="2" id="KW-1185">Reference proteome</keyword>
<dbReference type="AlphaFoldDB" id="A0A5S9QHF1"/>
<evidence type="ECO:0000313" key="2">
    <source>
        <dbReference type="Proteomes" id="UP000441399"/>
    </source>
</evidence>
<organism evidence="1 2">
    <name type="scientific">BD1-7 clade bacterium</name>
    <dbReference type="NCBI Taxonomy" id="2029982"/>
    <lineage>
        <taxon>Bacteria</taxon>
        <taxon>Pseudomonadati</taxon>
        <taxon>Pseudomonadota</taxon>
        <taxon>Gammaproteobacteria</taxon>
        <taxon>Cellvibrionales</taxon>
        <taxon>Spongiibacteraceae</taxon>
        <taxon>BD1-7 clade</taxon>
    </lineage>
</organism>